<feature type="compositionally biased region" description="Polar residues" evidence="1">
    <location>
        <begin position="81"/>
        <end position="90"/>
    </location>
</feature>
<comment type="caution">
    <text evidence="3">The sequence shown here is derived from an EMBL/GenBank/DDBJ whole genome shotgun (WGS) entry which is preliminary data.</text>
</comment>
<feature type="compositionally biased region" description="Basic and acidic residues" evidence="1">
    <location>
        <begin position="57"/>
        <end position="74"/>
    </location>
</feature>
<evidence type="ECO:0008006" key="5">
    <source>
        <dbReference type="Google" id="ProtNLM"/>
    </source>
</evidence>
<feature type="region of interest" description="Disordered" evidence="1">
    <location>
        <begin position="137"/>
        <end position="160"/>
    </location>
</feature>
<keyword evidence="4" id="KW-1185">Reference proteome</keyword>
<dbReference type="EMBL" id="BGPR01013671">
    <property type="protein sequence ID" value="GBN61670.1"/>
    <property type="molecule type" value="Genomic_DNA"/>
</dbReference>
<feature type="chain" id="PRO_5021221975" description="Secreted protein" evidence="2">
    <location>
        <begin position="17"/>
        <end position="178"/>
    </location>
</feature>
<feature type="signal peptide" evidence="2">
    <location>
        <begin position="1"/>
        <end position="16"/>
    </location>
</feature>
<evidence type="ECO:0000313" key="4">
    <source>
        <dbReference type="Proteomes" id="UP000499080"/>
    </source>
</evidence>
<evidence type="ECO:0000313" key="3">
    <source>
        <dbReference type="EMBL" id="GBN61670.1"/>
    </source>
</evidence>
<evidence type="ECO:0000256" key="2">
    <source>
        <dbReference type="SAM" id="SignalP"/>
    </source>
</evidence>
<accession>A0A4Y2QF82</accession>
<dbReference type="Proteomes" id="UP000499080">
    <property type="component" value="Unassembled WGS sequence"/>
</dbReference>
<protein>
    <recommendedName>
        <fullName evidence="5">Secreted protein</fullName>
    </recommendedName>
</protein>
<evidence type="ECO:0000256" key="1">
    <source>
        <dbReference type="SAM" id="MobiDB-lite"/>
    </source>
</evidence>
<organism evidence="3 4">
    <name type="scientific">Araneus ventricosus</name>
    <name type="common">Orbweaver spider</name>
    <name type="synonym">Epeira ventricosa</name>
    <dbReference type="NCBI Taxonomy" id="182803"/>
    <lineage>
        <taxon>Eukaryota</taxon>
        <taxon>Metazoa</taxon>
        <taxon>Ecdysozoa</taxon>
        <taxon>Arthropoda</taxon>
        <taxon>Chelicerata</taxon>
        <taxon>Arachnida</taxon>
        <taxon>Araneae</taxon>
        <taxon>Araneomorphae</taxon>
        <taxon>Entelegynae</taxon>
        <taxon>Araneoidea</taxon>
        <taxon>Araneidae</taxon>
        <taxon>Araneus</taxon>
    </lineage>
</organism>
<name>A0A4Y2QF82_ARAVE</name>
<dbReference type="AlphaFoldDB" id="A0A4Y2QF82"/>
<gene>
    <name evidence="3" type="ORF">AVEN_83335_1</name>
</gene>
<feature type="region of interest" description="Disordered" evidence="1">
    <location>
        <begin position="31"/>
        <end position="98"/>
    </location>
</feature>
<sequence length="178" mass="19653">MTTIITILIATAISNSVSVLSTSVLNNNSSSEASKSFSPFDLQKTHQKPDWPLLTDGSKKDHSSEGVYSSERRQWPIRSQVPASSRSRTVSKVDEPETNRLSKISISAESRQRPLTGHIHDSSNHRIALRVDDMKTGQQTEGGISAESRQRPMTGHIHASSNHRIALRVDDIKTGQQN</sequence>
<reference evidence="3 4" key="1">
    <citation type="journal article" date="2019" name="Sci. Rep.">
        <title>Orb-weaving spider Araneus ventricosus genome elucidates the spidroin gene catalogue.</title>
        <authorList>
            <person name="Kono N."/>
            <person name="Nakamura H."/>
            <person name="Ohtoshi R."/>
            <person name="Moran D.A.P."/>
            <person name="Shinohara A."/>
            <person name="Yoshida Y."/>
            <person name="Fujiwara M."/>
            <person name="Mori M."/>
            <person name="Tomita M."/>
            <person name="Arakawa K."/>
        </authorList>
    </citation>
    <scope>NUCLEOTIDE SEQUENCE [LARGE SCALE GENOMIC DNA]</scope>
</reference>
<proteinExistence type="predicted"/>
<keyword evidence="2" id="KW-0732">Signal</keyword>